<dbReference type="OrthoDB" id="534666at2759"/>
<keyword evidence="13" id="KW-1185">Reference proteome</keyword>
<accession>A0A8T2SSN0</accession>
<keyword evidence="4 9" id="KW-0645">Protease</keyword>
<evidence type="ECO:0000256" key="2">
    <source>
        <dbReference type="ARBA" id="ARBA00006040"/>
    </source>
</evidence>
<keyword evidence="10" id="KW-0472">Membrane</keyword>
<keyword evidence="10" id="KW-1133">Transmembrane helix</keyword>
<evidence type="ECO:0000256" key="4">
    <source>
        <dbReference type="ARBA" id="ARBA00022670"/>
    </source>
</evidence>
<dbReference type="OMA" id="MYTREGK"/>
<dbReference type="GO" id="GO:0005737">
    <property type="term" value="C:cytoplasm"/>
    <property type="evidence" value="ECO:0007669"/>
    <property type="project" value="UniProtKB-SubCell"/>
</dbReference>
<dbReference type="InterPro" id="IPR045090">
    <property type="entry name" value="Pept_M3A_M3B"/>
</dbReference>
<keyword evidence="8 9" id="KW-0482">Metalloprotease</keyword>
<evidence type="ECO:0000313" key="12">
    <source>
        <dbReference type="EMBL" id="KAH7365649.1"/>
    </source>
</evidence>
<dbReference type="InterPro" id="IPR024079">
    <property type="entry name" value="MetalloPept_cat_dom_sf"/>
</dbReference>
<dbReference type="GO" id="GO:0004222">
    <property type="term" value="F:metalloendopeptidase activity"/>
    <property type="evidence" value="ECO:0007669"/>
    <property type="project" value="InterPro"/>
</dbReference>
<evidence type="ECO:0000256" key="1">
    <source>
        <dbReference type="ARBA" id="ARBA00004496"/>
    </source>
</evidence>
<dbReference type="InterPro" id="IPR024077">
    <property type="entry name" value="Neurolysin/TOP_dom2"/>
</dbReference>
<evidence type="ECO:0000256" key="5">
    <source>
        <dbReference type="ARBA" id="ARBA00022723"/>
    </source>
</evidence>
<evidence type="ECO:0000256" key="9">
    <source>
        <dbReference type="RuleBase" id="RU003435"/>
    </source>
</evidence>
<keyword evidence="3" id="KW-0963">Cytoplasm</keyword>
<dbReference type="InterPro" id="IPR001567">
    <property type="entry name" value="Pept_M3A_M3B_dom"/>
</dbReference>
<dbReference type="FunFam" id="3.40.390.10:FF:000006">
    <property type="entry name" value="Thimet oligopeptidase 1"/>
    <property type="match status" value="1"/>
</dbReference>
<dbReference type="Proteomes" id="UP000825935">
    <property type="component" value="Chromosome 18"/>
</dbReference>
<evidence type="ECO:0000313" key="13">
    <source>
        <dbReference type="Proteomes" id="UP000825935"/>
    </source>
</evidence>
<dbReference type="AlphaFoldDB" id="A0A8T2SSN0"/>
<dbReference type="Gene3D" id="1.20.1050.40">
    <property type="entry name" value="Endopeptidase. Chain P, domain 1"/>
    <property type="match status" value="1"/>
</dbReference>
<proteinExistence type="inferred from homology"/>
<dbReference type="GO" id="GO:0006518">
    <property type="term" value="P:peptide metabolic process"/>
    <property type="evidence" value="ECO:0007669"/>
    <property type="project" value="TreeGrafter"/>
</dbReference>
<comment type="cofactor">
    <cofactor evidence="9">
        <name>Zn(2+)</name>
        <dbReference type="ChEBI" id="CHEBI:29105"/>
    </cofactor>
    <text evidence="9">Binds 1 zinc ion.</text>
</comment>
<evidence type="ECO:0000259" key="11">
    <source>
        <dbReference type="Pfam" id="PF01432"/>
    </source>
</evidence>
<evidence type="ECO:0000256" key="10">
    <source>
        <dbReference type="SAM" id="Phobius"/>
    </source>
</evidence>
<dbReference type="GO" id="GO:0006508">
    <property type="term" value="P:proteolysis"/>
    <property type="evidence" value="ECO:0007669"/>
    <property type="project" value="UniProtKB-KW"/>
</dbReference>
<keyword evidence="7 9" id="KW-0862">Zinc</keyword>
<protein>
    <recommendedName>
        <fullName evidence="11">Peptidase M3A/M3B catalytic domain-containing protein</fullName>
    </recommendedName>
</protein>
<comment type="similarity">
    <text evidence="2 9">Belongs to the peptidase M3 family.</text>
</comment>
<keyword evidence="10" id="KW-0812">Transmembrane</keyword>
<feature type="transmembrane region" description="Helical" evidence="10">
    <location>
        <begin position="21"/>
        <end position="39"/>
    </location>
</feature>
<sequence>MATRARQKEMVTRTSRQRQQQAIQYAGAAIAVFVAGKLLRRIFKAIVGDKSNKFKFLIGLEPSQIRKLAQELIERSQRVHDQVAAVPLQKVSYVNVIAPLARLEAEEFALMQSCKFPRLVSTSKEARQASLDAEKMLDEHKSKCSMREDVYLVIKTFCDKKFMVQPEEQRFIDRLVKDYERKGLRLRPEMRGEAERLNARIGELCNVFQNNINEDESSLSFTVGELTGMHSDFIKSLNTGEDGKLKVTLKPIHYFPIMEYCKVRATRSAVAAARYRRCMKENTPLLEKVLDLRHKLARLLGYKNWAEYSLELCMAKKPEKVQEFQEKMVEHITPAALRELKLLQDLKEEEEGNSVVGLEDILYYIQKAERRMINLDINDLSQYFPVDTVTSGILKIYEHLLGLKLQESRSRHVWHEDVREYEVFDSEKKACLGIIYLDLFSREGKYNHACVVPLQPGCDLDDSCRQVPVAALLMNFTKSATNIETLLKHSELVSYFHEFGHMMHHVCSQASFARFSGLQVESDFREAPSHMLENWCYEKESLKMMSCHCKDPQKEITDGLCNLLKAKRKSFPALRALRNHLFLGTLDLILHTEEKIDTELLIKRLYPEVVLGMPMLDGTNLAASTLHLMSGGCDAACYAYLWSEVFAADMFETKFKGNIMNNIVGMEFRNKVLVPGATKDAVQILKDFLGRDPSVDAYLRINGLNQFDDL</sequence>
<evidence type="ECO:0000256" key="8">
    <source>
        <dbReference type="ARBA" id="ARBA00023049"/>
    </source>
</evidence>
<dbReference type="PANTHER" id="PTHR11804">
    <property type="entry name" value="PROTEASE M3 THIMET OLIGOPEPTIDASE-RELATED"/>
    <property type="match status" value="1"/>
</dbReference>
<reference evidence="12" key="1">
    <citation type="submission" date="2021-08" db="EMBL/GenBank/DDBJ databases">
        <title>WGS assembly of Ceratopteris richardii.</title>
        <authorList>
            <person name="Marchant D.B."/>
            <person name="Chen G."/>
            <person name="Jenkins J."/>
            <person name="Shu S."/>
            <person name="Leebens-Mack J."/>
            <person name="Grimwood J."/>
            <person name="Schmutz J."/>
            <person name="Soltis P."/>
            <person name="Soltis D."/>
            <person name="Chen Z.-H."/>
        </authorList>
    </citation>
    <scope>NUCLEOTIDE SEQUENCE</scope>
    <source>
        <strain evidence="12">Whitten #5841</strain>
        <tissue evidence="12">Leaf</tissue>
    </source>
</reference>
<dbReference type="SUPFAM" id="SSF55486">
    <property type="entry name" value="Metalloproteases ('zincins'), catalytic domain"/>
    <property type="match status" value="1"/>
</dbReference>
<dbReference type="Pfam" id="PF01432">
    <property type="entry name" value="Peptidase_M3"/>
    <property type="match status" value="1"/>
</dbReference>
<dbReference type="EMBL" id="CM035423">
    <property type="protein sequence ID" value="KAH7365649.1"/>
    <property type="molecule type" value="Genomic_DNA"/>
</dbReference>
<dbReference type="Gene3D" id="1.10.1370.10">
    <property type="entry name" value="Neurolysin, domain 3"/>
    <property type="match status" value="1"/>
</dbReference>
<evidence type="ECO:0000256" key="7">
    <source>
        <dbReference type="ARBA" id="ARBA00022833"/>
    </source>
</evidence>
<evidence type="ECO:0000256" key="3">
    <source>
        <dbReference type="ARBA" id="ARBA00022490"/>
    </source>
</evidence>
<dbReference type="PANTHER" id="PTHR11804:SF82">
    <property type="entry name" value="THIMET OLIGOPEPTIDASE-RELATED"/>
    <property type="match status" value="1"/>
</dbReference>
<feature type="domain" description="Peptidase M3A/M3B catalytic" evidence="11">
    <location>
        <begin position="257"/>
        <end position="703"/>
    </location>
</feature>
<comment type="caution">
    <text evidence="12">The sequence shown here is derived from an EMBL/GenBank/DDBJ whole genome shotgun (WGS) entry which is preliminary data.</text>
</comment>
<dbReference type="FunFam" id="1.20.1050.40:FF:000001">
    <property type="entry name" value="Thimet oligopeptidase 1"/>
    <property type="match status" value="1"/>
</dbReference>
<organism evidence="12 13">
    <name type="scientific">Ceratopteris richardii</name>
    <name type="common">Triangle waterfern</name>
    <dbReference type="NCBI Taxonomy" id="49495"/>
    <lineage>
        <taxon>Eukaryota</taxon>
        <taxon>Viridiplantae</taxon>
        <taxon>Streptophyta</taxon>
        <taxon>Embryophyta</taxon>
        <taxon>Tracheophyta</taxon>
        <taxon>Polypodiopsida</taxon>
        <taxon>Polypodiidae</taxon>
        <taxon>Polypodiales</taxon>
        <taxon>Pteridineae</taxon>
        <taxon>Pteridaceae</taxon>
        <taxon>Parkerioideae</taxon>
        <taxon>Ceratopteris</taxon>
    </lineage>
</organism>
<keyword evidence="6 9" id="KW-0378">Hydrolase</keyword>
<gene>
    <name evidence="12" type="ORF">KP509_18G039500</name>
</gene>
<evidence type="ECO:0000256" key="6">
    <source>
        <dbReference type="ARBA" id="ARBA00022801"/>
    </source>
</evidence>
<dbReference type="Gene3D" id="3.40.390.10">
    <property type="entry name" value="Collagenase (Catalytic Domain)"/>
    <property type="match status" value="1"/>
</dbReference>
<name>A0A8T2SSN0_CERRI</name>
<dbReference type="CDD" id="cd06455">
    <property type="entry name" value="M3A_TOP"/>
    <property type="match status" value="1"/>
</dbReference>
<dbReference type="InterPro" id="IPR024080">
    <property type="entry name" value="Neurolysin/TOP_N"/>
</dbReference>
<dbReference type="GO" id="GO:0046872">
    <property type="term" value="F:metal ion binding"/>
    <property type="evidence" value="ECO:0007669"/>
    <property type="project" value="UniProtKB-UniRule"/>
</dbReference>
<keyword evidence="5 9" id="KW-0479">Metal-binding</keyword>
<comment type="subcellular location">
    <subcellularLocation>
        <location evidence="1">Cytoplasm</location>
    </subcellularLocation>
</comment>